<accession>A0A6N4X3E6</accession>
<keyword evidence="1" id="KW-1133">Transmembrane helix</keyword>
<reference evidence="2 3" key="1">
    <citation type="submission" date="2020-01" db="EMBL/GenBank/DDBJ databases">
        <authorList>
            <person name="Rodrigo-Torres L."/>
            <person name="Arahal R. D."/>
            <person name="Lucena T."/>
        </authorList>
    </citation>
    <scope>NUCLEOTIDE SEQUENCE [LARGE SCALE GENOMIC DNA]</scope>
    <source>
        <strain evidence="2 3">CECT 9293</strain>
    </source>
</reference>
<dbReference type="EMBL" id="CACVBR010000001">
    <property type="protein sequence ID" value="CAA7193725.1"/>
    <property type="molecule type" value="Genomic_DNA"/>
</dbReference>
<proteinExistence type="predicted"/>
<feature type="transmembrane region" description="Helical" evidence="1">
    <location>
        <begin position="21"/>
        <end position="38"/>
    </location>
</feature>
<feature type="transmembrane region" description="Helical" evidence="1">
    <location>
        <begin position="44"/>
        <end position="65"/>
    </location>
</feature>
<evidence type="ECO:0008006" key="4">
    <source>
        <dbReference type="Google" id="ProtNLM"/>
    </source>
</evidence>
<dbReference type="Proteomes" id="UP000445144">
    <property type="component" value="Unassembled WGS sequence"/>
</dbReference>
<dbReference type="NCBIfam" id="TIGR03949">
    <property type="entry name" value="bact_IIb_cerein"/>
    <property type="match status" value="1"/>
</dbReference>
<keyword evidence="1" id="KW-0812">Transmembrane</keyword>
<evidence type="ECO:0000256" key="1">
    <source>
        <dbReference type="SAM" id="Phobius"/>
    </source>
</evidence>
<evidence type="ECO:0000313" key="2">
    <source>
        <dbReference type="EMBL" id="CAA7193725.1"/>
    </source>
</evidence>
<keyword evidence="3" id="KW-1185">Reference proteome</keyword>
<sequence>MQMNNLKLEELSSQEMKNVEGGFFPLILGGAAIGWLGVDLAAAGLGAFASAVTGWGVTQAINYYWGY</sequence>
<organism evidence="2 3">
    <name type="scientific">Chryseobacterium potabilaquae</name>
    <dbReference type="NCBI Taxonomy" id="2675057"/>
    <lineage>
        <taxon>Bacteria</taxon>
        <taxon>Pseudomonadati</taxon>
        <taxon>Bacteroidota</taxon>
        <taxon>Flavobacteriia</taxon>
        <taxon>Flavobacteriales</taxon>
        <taxon>Weeksellaceae</taxon>
        <taxon>Chryseobacterium group</taxon>
        <taxon>Chryseobacterium</taxon>
    </lineage>
</organism>
<gene>
    <name evidence="2" type="ORF">CHRY9293_00137</name>
</gene>
<name>A0A6N4X3E6_9FLAO</name>
<dbReference type="AlphaFoldDB" id="A0A6N4X3E6"/>
<keyword evidence="1" id="KW-0472">Membrane</keyword>
<evidence type="ECO:0000313" key="3">
    <source>
        <dbReference type="Proteomes" id="UP000445144"/>
    </source>
</evidence>
<dbReference type="InterPro" id="IPR023991">
    <property type="entry name" value="Bacteriocin_IIb_lactobn/cerein"/>
</dbReference>
<protein>
    <recommendedName>
        <fullName evidence="4">Class IIb bacteriocin, lactobin A/cerein 7B family</fullName>
    </recommendedName>
</protein>